<evidence type="ECO:0000256" key="7">
    <source>
        <dbReference type="SAM" id="Phobius"/>
    </source>
</evidence>
<dbReference type="GO" id="GO:0043005">
    <property type="term" value="C:neuron projection"/>
    <property type="evidence" value="ECO:0007669"/>
    <property type="project" value="TreeGrafter"/>
</dbReference>
<accession>A0AAV5WTV3</accession>
<feature type="transmembrane region" description="Helical" evidence="7">
    <location>
        <begin position="127"/>
        <end position="151"/>
    </location>
</feature>
<evidence type="ECO:0000256" key="2">
    <source>
        <dbReference type="ARBA" id="ARBA00022448"/>
    </source>
</evidence>
<organism evidence="8 9">
    <name type="scientific">Pristionchus fissidentatus</name>
    <dbReference type="NCBI Taxonomy" id="1538716"/>
    <lineage>
        <taxon>Eukaryota</taxon>
        <taxon>Metazoa</taxon>
        <taxon>Ecdysozoa</taxon>
        <taxon>Nematoda</taxon>
        <taxon>Chromadorea</taxon>
        <taxon>Rhabditida</taxon>
        <taxon>Rhabditina</taxon>
        <taxon>Diplogasteromorpha</taxon>
        <taxon>Diplogasteroidea</taxon>
        <taxon>Neodiplogasteridae</taxon>
        <taxon>Pristionchus</taxon>
    </lineage>
</organism>
<feature type="transmembrane region" description="Helical" evidence="7">
    <location>
        <begin position="6"/>
        <end position="34"/>
    </location>
</feature>
<evidence type="ECO:0000313" key="8">
    <source>
        <dbReference type="EMBL" id="GMT34517.1"/>
    </source>
</evidence>
<evidence type="ECO:0000256" key="6">
    <source>
        <dbReference type="ARBA" id="ARBA00023136"/>
    </source>
</evidence>
<evidence type="ECO:0008006" key="10">
    <source>
        <dbReference type="Google" id="ProtNLM"/>
    </source>
</evidence>
<keyword evidence="4" id="KW-0769">Symport</keyword>
<dbReference type="EMBL" id="BTSY01000006">
    <property type="protein sequence ID" value="GMT34517.1"/>
    <property type="molecule type" value="Genomic_DNA"/>
</dbReference>
<comment type="caution">
    <text evidence="8">The sequence shown here is derived from an EMBL/GenBank/DDBJ whole genome shotgun (WGS) entry which is preliminary data.</text>
</comment>
<keyword evidence="9" id="KW-1185">Reference proteome</keyword>
<evidence type="ECO:0000256" key="4">
    <source>
        <dbReference type="ARBA" id="ARBA00022847"/>
    </source>
</evidence>
<name>A0AAV5WTV3_9BILA</name>
<evidence type="ECO:0000256" key="5">
    <source>
        <dbReference type="ARBA" id="ARBA00022989"/>
    </source>
</evidence>
<keyword evidence="3 7" id="KW-0812">Transmembrane</keyword>
<dbReference type="AlphaFoldDB" id="A0AAV5WTV3"/>
<dbReference type="Pfam" id="PF00209">
    <property type="entry name" value="SNF"/>
    <property type="match status" value="1"/>
</dbReference>
<dbReference type="InterPro" id="IPR037272">
    <property type="entry name" value="SNS_sf"/>
</dbReference>
<gene>
    <name evidence="8" type="ORF">PFISCL1PPCAC_25814</name>
</gene>
<reference evidence="8" key="1">
    <citation type="submission" date="2023-10" db="EMBL/GenBank/DDBJ databases">
        <title>Genome assembly of Pristionchus species.</title>
        <authorList>
            <person name="Yoshida K."/>
            <person name="Sommer R.J."/>
        </authorList>
    </citation>
    <scope>NUCLEOTIDE SEQUENCE</scope>
    <source>
        <strain evidence="8">RS5133</strain>
    </source>
</reference>
<feature type="transmembrane region" description="Helical" evidence="7">
    <location>
        <begin position="46"/>
        <end position="65"/>
    </location>
</feature>
<dbReference type="GO" id="GO:0005886">
    <property type="term" value="C:plasma membrane"/>
    <property type="evidence" value="ECO:0007669"/>
    <property type="project" value="TreeGrafter"/>
</dbReference>
<proteinExistence type="predicted"/>
<dbReference type="GO" id="GO:0005332">
    <property type="term" value="F:gamma-aminobutyric acid:sodium:chloride symporter activity"/>
    <property type="evidence" value="ECO:0007669"/>
    <property type="project" value="TreeGrafter"/>
</dbReference>
<evidence type="ECO:0000256" key="3">
    <source>
        <dbReference type="ARBA" id="ARBA00022692"/>
    </source>
</evidence>
<dbReference type="InterPro" id="IPR000175">
    <property type="entry name" value="Na/ntran_symport"/>
</dbReference>
<feature type="non-terminal residue" evidence="8">
    <location>
        <position position="152"/>
    </location>
</feature>
<dbReference type="PANTHER" id="PTHR11616:SF326">
    <property type="entry name" value="SODIUM-DEPENDENT TRANSPORTER SNF-5"/>
    <property type="match status" value="1"/>
</dbReference>
<dbReference type="Proteomes" id="UP001432322">
    <property type="component" value="Unassembled WGS sequence"/>
</dbReference>
<comment type="subcellular location">
    <subcellularLocation>
        <location evidence="1">Membrane</location>
        <topology evidence="1">Multi-pass membrane protein</topology>
    </subcellularLocation>
</comment>
<keyword evidence="6 7" id="KW-0472">Membrane</keyword>
<dbReference type="SUPFAM" id="SSF161070">
    <property type="entry name" value="SNF-like"/>
    <property type="match status" value="1"/>
</dbReference>
<keyword evidence="5 7" id="KW-1133">Transmembrane helix</keyword>
<dbReference type="PROSITE" id="PS50267">
    <property type="entry name" value="NA_NEUROTRAN_SYMP_3"/>
    <property type="match status" value="1"/>
</dbReference>
<protein>
    <recommendedName>
        <fullName evidence="10">G protein-coupled receptor</fullName>
    </recommendedName>
</protein>
<sequence length="152" mass="17697">MWMFKLWQFLFYVMLWFIGISTLFGLIDVPIAALTDQFKWCRRNRASMICLLCLSGFLLGLVNFTKMGFNIFYQLEMLAFSTCANYLVGMEIIVMIVYGPRNFYRDIYGALARGVNCFGRWISPYGLLIRLSQVLLAPFIVFYAAVTFHMLL</sequence>
<keyword evidence="2" id="KW-0813">Transport</keyword>
<evidence type="ECO:0000256" key="1">
    <source>
        <dbReference type="ARBA" id="ARBA00004141"/>
    </source>
</evidence>
<evidence type="ECO:0000313" key="9">
    <source>
        <dbReference type="Proteomes" id="UP001432322"/>
    </source>
</evidence>
<dbReference type="PANTHER" id="PTHR11616">
    <property type="entry name" value="SODIUM/CHLORIDE DEPENDENT TRANSPORTER"/>
    <property type="match status" value="1"/>
</dbReference>
<feature type="transmembrane region" description="Helical" evidence="7">
    <location>
        <begin position="77"/>
        <end position="98"/>
    </location>
</feature>